<proteinExistence type="predicted"/>
<feature type="compositionally biased region" description="Polar residues" evidence="1">
    <location>
        <begin position="425"/>
        <end position="438"/>
    </location>
</feature>
<feature type="region of interest" description="Disordered" evidence="1">
    <location>
        <begin position="393"/>
        <end position="686"/>
    </location>
</feature>
<feature type="compositionally biased region" description="Low complexity" evidence="1">
    <location>
        <begin position="411"/>
        <end position="424"/>
    </location>
</feature>
<evidence type="ECO:0000313" key="2">
    <source>
        <dbReference type="EMBL" id="TQN75159.1"/>
    </source>
</evidence>
<dbReference type="OrthoDB" id="3946796at2759"/>
<reference evidence="2 3" key="1">
    <citation type="journal article" date="2019" name="Sci. Rep.">
        <title>Colletotrichum shisoi sp. nov., an anthracnose pathogen of Perilla frutescens in Japan: molecular phylogenetic, morphological and genomic evidence.</title>
        <authorList>
            <person name="Gan P."/>
            <person name="Tsushima A."/>
            <person name="Hiroyama R."/>
            <person name="Narusaka M."/>
            <person name="Takano Y."/>
            <person name="Narusaka Y."/>
            <person name="Kawaradani M."/>
            <person name="Damm U."/>
            <person name="Shirasu K."/>
        </authorList>
    </citation>
    <scope>NUCLEOTIDE SEQUENCE [LARGE SCALE GENOMIC DNA]</scope>
    <source>
        <strain evidence="2 3">PG-2018a</strain>
    </source>
</reference>
<feature type="compositionally biased region" description="Low complexity" evidence="1">
    <location>
        <begin position="491"/>
        <end position="501"/>
    </location>
</feature>
<name>A0A5Q4C9N4_9PEZI</name>
<dbReference type="AlphaFoldDB" id="A0A5Q4C9N4"/>
<evidence type="ECO:0008006" key="4">
    <source>
        <dbReference type="Google" id="ProtNLM"/>
    </source>
</evidence>
<gene>
    <name evidence="2" type="ORF">CSHISOI_00253</name>
</gene>
<feature type="compositionally biased region" description="Basic and acidic residues" evidence="1">
    <location>
        <begin position="698"/>
        <end position="733"/>
    </location>
</feature>
<evidence type="ECO:0000313" key="3">
    <source>
        <dbReference type="Proteomes" id="UP000326340"/>
    </source>
</evidence>
<feature type="compositionally biased region" description="Basic and acidic residues" evidence="1">
    <location>
        <begin position="509"/>
        <end position="520"/>
    </location>
</feature>
<feature type="region of interest" description="Disordered" evidence="1">
    <location>
        <begin position="698"/>
        <end position="734"/>
    </location>
</feature>
<feature type="compositionally biased region" description="Low complexity" evidence="1">
    <location>
        <begin position="439"/>
        <end position="448"/>
    </location>
</feature>
<dbReference type="EMBL" id="PUHP01000008">
    <property type="protein sequence ID" value="TQN75159.1"/>
    <property type="molecule type" value="Genomic_DNA"/>
</dbReference>
<keyword evidence="3" id="KW-1185">Reference proteome</keyword>
<accession>A0A5Q4C9N4</accession>
<organism evidence="2 3">
    <name type="scientific">Colletotrichum shisoi</name>
    <dbReference type="NCBI Taxonomy" id="2078593"/>
    <lineage>
        <taxon>Eukaryota</taxon>
        <taxon>Fungi</taxon>
        <taxon>Dikarya</taxon>
        <taxon>Ascomycota</taxon>
        <taxon>Pezizomycotina</taxon>
        <taxon>Sordariomycetes</taxon>
        <taxon>Hypocreomycetidae</taxon>
        <taxon>Glomerellales</taxon>
        <taxon>Glomerellaceae</taxon>
        <taxon>Colletotrichum</taxon>
        <taxon>Colletotrichum destructivum species complex</taxon>
    </lineage>
</organism>
<feature type="compositionally biased region" description="Basic and acidic residues" evidence="1">
    <location>
        <begin position="558"/>
        <end position="576"/>
    </location>
</feature>
<evidence type="ECO:0000256" key="1">
    <source>
        <dbReference type="SAM" id="MobiDB-lite"/>
    </source>
</evidence>
<dbReference type="Proteomes" id="UP000326340">
    <property type="component" value="Unassembled WGS sequence"/>
</dbReference>
<feature type="compositionally biased region" description="Polar residues" evidence="1">
    <location>
        <begin position="637"/>
        <end position="673"/>
    </location>
</feature>
<protein>
    <recommendedName>
        <fullName evidence="4">Carboxylesterase family protein</fullName>
    </recommendedName>
</protein>
<feature type="region of interest" description="Disordered" evidence="1">
    <location>
        <begin position="122"/>
        <end position="155"/>
    </location>
</feature>
<feature type="region of interest" description="Disordered" evidence="1">
    <location>
        <begin position="336"/>
        <end position="373"/>
    </location>
</feature>
<feature type="compositionally biased region" description="Polar residues" evidence="1">
    <location>
        <begin position="597"/>
        <end position="608"/>
    </location>
</feature>
<comment type="caution">
    <text evidence="2">The sequence shown here is derived from an EMBL/GenBank/DDBJ whole genome shotgun (WGS) entry which is preliminary data.</text>
</comment>
<sequence>MGRLSRSMATAQFHGGFGVLEDTTTSCPGHNASIDATIAPSYNYFTVHKDRDTNNDRSTPDFIDSLTIKLRELHLYSPQKNRADRSLLPLVRPRLPQLTIDTKTVPTLSHIREDVQYCTTSSTVTTSTQGPLSGELPHETEPDEGIPPSAETNASSTVPFRQASDLIFEASGPNFPSRVFRAADLSNHSLVTDTDFHTSIARHQAGQYDYVLSVLDPDSTAKRDNLPRRRGGLTKDFGCNVLVQADRTWGGICNQSKPANAYKLLATPLVTEDVAQDTSQLSRETDDMAVTETAVRSASPTPFGEAAMNSPTHSALNVSVVERGNDKESSLDYVEDPKDRVASISTDGSSEPVVEAPRTPSRSVSSSSRSRIEDSVEAIDRLEEELDAVNIAARLATPSKPSRNRSKTDDSANTATTVATSSTTIKRTASTLKRTQSSGAGAKPAPRGRAAERKAVSTVNSDATKASPGKGLIRKSTVTRPTSLLPPKPPSKSTKAPTKPSFELPGEAVARRIKEQRDARLAQQAEKAAPQTPQRTRSLKVPTRPNFELPGEAISQRKRAEREARLKAQEEEERKRREFKARPIKAKLGSAAYPRETLTSRARQNKGSEASVVQVEESPSKRTSMLGIPHTLVRASPTRSPQTRGRGTSQTATANQASRATSTSTGSMSGKRSTLSDEELEQQRLKGREIFQRDNCYIEDKERERREREWNAKMAREQAAERSRQASREWAEKQRRKQLAAVAAMAGQAA</sequence>